<dbReference type="InterPro" id="IPR008271">
    <property type="entry name" value="Ser/Thr_kinase_AS"/>
</dbReference>
<evidence type="ECO:0000256" key="1">
    <source>
        <dbReference type="SAM" id="MobiDB-lite"/>
    </source>
</evidence>
<reference evidence="3 4" key="1">
    <citation type="submission" date="2024-04" db="EMBL/GenBank/DDBJ databases">
        <title>Tritrichomonas musculus Genome.</title>
        <authorList>
            <person name="Alves-Ferreira E."/>
            <person name="Grigg M."/>
            <person name="Lorenzi H."/>
            <person name="Galac M."/>
        </authorList>
    </citation>
    <scope>NUCLEOTIDE SEQUENCE [LARGE SCALE GENOMIC DNA]</scope>
    <source>
        <strain evidence="3 4">EAF2021</strain>
    </source>
</reference>
<feature type="domain" description="Protein kinase" evidence="2">
    <location>
        <begin position="404"/>
        <end position="693"/>
    </location>
</feature>
<name>A0ABR2J3D6_9EUKA</name>
<dbReference type="InterPro" id="IPR050167">
    <property type="entry name" value="Ser_Thr_protein_kinase"/>
</dbReference>
<evidence type="ECO:0000313" key="3">
    <source>
        <dbReference type="EMBL" id="KAK8871792.1"/>
    </source>
</evidence>
<gene>
    <name evidence="3" type="ORF">M9Y10_007533</name>
</gene>
<dbReference type="PROSITE" id="PS00108">
    <property type="entry name" value="PROTEIN_KINASE_ST"/>
    <property type="match status" value="1"/>
</dbReference>
<dbReference type="Pfam" id="PF00069">
    <property type="entry name" value="Pkinase"/>
    <property type="match status" value="1"/>
</dbReference>
<protein>
    <recommendedName>
        <fullName evidence="2">Protein kinase domain-containing protein</fullName>
    </recommendedName>
</protein>
<dbReference type="Proteomes" id="UP001470230">
    <property type="component" value="Unassembled WGS sequence"/>
</dbReference>
<dbReference type="Gene3D" id="3.80.10.10">
    <property type="entry name" value="Ribonuclease Inhibitor"/>
    <property type="match status" value="1"/>
</dbReference>
<feature type="compositionally biased region" description="Basic and acidic residues" evidence="1">
    <location>
        <begin position="721"/>
        <end position="733"/>
    </location>
</feature>
<evidence type="ECO:0000313" key="4">
    <source>
        <dbReference type="Proteomes" id="UP001470230"/>
    </source>
</evidence>
<proteinExistence type="predicted"/>
<dbReference type="InterPro" id="IPR026906">
    <property type="entry name" value="LRR_5"/>
</dbReference>
<dbReference type="EMBL" id="JAPFFF010000013">
    <property type="protein sequence ID" value="KAK8871792.1"/>
    <property type="molecule type" value="Genomic_DNA"/>
</dbReference>
<dbReference type="InterPro" id="IPR011009">
    <property type="entry name" value="Kinase-like_dom_sf"/>
</dbReference>
<dbReference type="SUPFAM" id="SSF56112">
    <property type="entry name" value="Protein kinase-like (PK-like)"/>
    <property type="match status" value="1"/>
</dbReference>
<evidence type="ECO:0000259" key="2">
    <source>
        <dbReference type="PROSITE" id="PS50011"/>
    </source>
</evidence>
<sequence length="746" mass="85731">MSEELELENRLRVKINPKELTAKIVKSPNVTGKVIVPQYAVSEKKKYKIISIGDHAFKDAQCDSLIFAEDSEVESFEGSTFLHARFKKVQFPPKLKKLSGTWCYCAKELIDIEVSPKNELFSYVDNKYLVGKSEVKDFDDLIFCRRDAENVKIPSNIKVINKYAFSCCSKLATMAFEGGSSLETICEYAISDNGSLKSIVFPPSVKYVNERGIYCNYKLESVEFLGDYVKIAATNFHCCSKGMVLSFPNAKKLEFDKDSMTFLPEGSKVKIRRGAELVGEEFSKIESKIEFIEENETSNQKVYQESENTKIEKEEEFSIERSSIKNKSEQEYSDIISRCMKRIRFLESRLGKYEQVFPFDLNCEMGDEELESETNDKEGNEEEFLGRERDAKNIFIDEEEESHQRVICQIGEGATSVTYKVIDERRDEELCKKVLKAEEGRTTFNDVRNIYKECEVLAGMNHPSICKCVGLNPQEKLNDDDKDANEEEDDEIEIKSKFTPGSTNKDKSKTTIAIFLKFHPMNLRECLERDILNNTLKAKLVVEIAFGMLHIHEHGMIHRDLKLENVMVNYIFEAQLIDFGLAHVDAMKSTMTSMTKGIGTLAYMSPEMSNEEEYDNKTDVYSFGVLLFVLFTRRFPKQNLKDKLNNKPIKFPEASPAISSFTISLIKKCMSFEPKKRPSFADIVSEMYAHRFKMAEGVDYEIVLDRFRTLNRFRALHKKTETLTEKPSSEHPSKQKRKFKPTTTPA</sequence>
<dbReference type="Gene3D" id="3.30.200.20">
    <property type="entry name" value="Phosphorylase Kinase, domain 1"/>
    <property type="match status" value="1"/>
</dbReference>
<feature type="region of interest" description="Disordered" evidence="1">
    <location>
        <begin position="721"/>
        <end position="746"/>
    </location>
</feature>
<dbReference type="PANTHER" id="PTHR23257">
    <property type="entry name" value="SERINE-THREONINE PROTEIN KINASE"/>
    <property type="match status" value="1"/>
</dbReference>
<dbReference type="InterPro" id="IPR000719">
    <property type="entry name" value="Prot_kinase_dom"/>
</dbReference>
<organism evidence="3 4">
    <name type="scientific">Tritrichomonas musculus</name>
    <dbReference type="NCBI Taxonomy" id="1915356"/>
    <lineage>
        <taxon>Eukaryota</taxon>
        <taxon>Metamonada</taxon>
        <taxon>Parabasalia</taxon>
        <taxon>Tritrichomonadida</taxon>
        <taxon>Tritrichomonadidae</taxon>
        <taxon>Tritrichomonas</taxon>
    </lineage>
</organism>
<keyword evidence="4" id="KW-1185">Reference proteome</keyword>
<dbReference type="Pfam" id="PF13306">
    <property type="entry name" value="LRR_5"/>
    <property type="match status" value="2"/>
</dbReference>
<dbReference type="Gene3D" id="1.10.510.10">
    <property type="entry name" value="Transferase(Phosphotransferase) domain 1"/>
    <property type="match status" value="1"/>
</dbReference>
<dbReference type="InterPro" id="IPR032675">
    <property type="entry name" value="LRR_dom_sf"/>
</dbReference>
<dbReference type="PROSITE" id="PS50011">
    <property type="entry name" value="PROTEIN_KINASE_DOM"/>
    <property type="match status" value="1"/>
</dbReference>
<dbReference type="SMART" id="SM00220">
    <property type="entry name" value="S_TKc"/>
    <property type="match status" value="1"/>
</dbReference>
<comment type="caution">
    <text evidence="3">The sequence shown here is derived from an EMBL/GenBank/DDBJ whole genome shotgun (WGS) entry which is preliminary data.</text>
</comment>
<accession>A0ABR2J3D6</accession>